<dbReference type="InterPro" id="IPR002125">
    <property type="entry name" value="CMP_dCMP_dom"/>
</dbReference>
<dbReference type="PROSITE" id="PS00903">
    <property type="entry name" value="CYT_DCMP_DEAMINASES_1"/>
    <property type="match status" value="1"/>
</dbReference>
<dbReference type="InterPro" id="IPR016192">
    <property type="entry name" value="APOBEC/CMP_deaminase_Zn-bd"/>
</dbReference>
<keyword evidence="1" id="KW-0479">Metal-binding</keyword>
<gene>
    <name evidence="4" type="primary">tadA_2</name>
    <name evidence="4" type="ORF">KOLFYP65_02954</name>
</gene>
<dbReference type="PANTHER" id="PTHR11079">
    <property type="entry name" value="CYTOSINE DEAMINASE FAMILY MEMBER"/>
    <property type="match status" value="1"/>
</dbReference>
<feature type="domain" description="CMP/dCMP-type deaminase" evidence="3">
    <location>
        <begin position="5"/>
        <end position="118"/>
    </location>
</feature>
<accession>A0A6N2Y4R6</accession>
<dbReference type="Pfam" id="PF00383">
    <property type="entry name" value="dCMP_cyt_deam_1"/>
    <property type="match status" value="1"/>
</dbReference>
<dbReference type="PROSITE" id="PS51747">
    <property type="entry name" value="CYT_DCMP_DEAMINASES_2"/>
    <property type="match status" value="1"/>
</dbReference>
<evidence type="ECO:0000259" key="3">
    <source>
        <dbReference type="PROSITE" id="PS51747"/>
    </source>
</evidence>
<keyword evidence="2" id="KW-0862">Zinc</keyword>
<dbReference type="AlphaFoldDB" id="A0A6N2Y4R6"/>
<reference evidence="4" key="1">
    <citation type="submission" date="2019-11" db="EMBL/GenBank/DDBJ databases">
        <authorList>
            <person name="Feng L."/>
        </authorList>
    </citation>
    <scope>NUCLEOTIDE SEQUENCE</scope>
    <source>
        <strain evidence="4">KOxytocaLFYP65</strain>
    </source>
</reference>
<dbReference type="GO" id="GO:0008270">
    <property type="term" value="F:zinc ion binding"/>
    <property type="evidence" value="ECO:0007669"/>
    <property type="project" value="InterPro"/>
</dbReference>
<evidence type="ECO:0000256" key="1">
    <source>
        <dbReference type="ARBA" id="ARBA00022723"/>
    </source>
</evidence>
<dbReference type="EC" id="3.5.4.33" evidence="4"/>
<evidence type="ECO:0000313" key="4">
    <source>
        <dbReference type="EMBL" id="VYT61691.1"/>
    </source>
</evidence>
<sequence>MNGVMELEFWMRVAIGEAEESLREGNKGFGAVIIKDGEMVAAAHDYEETEGDATSHAEINAIKIASQKIGKNLNGCILISTSEPCPMCAFAIAWSGISEIAFGFSIQDALAQGRRRIAFQCVEAFDKAGTEVIVHKGILRRECAILYRADVRSEINHLRNATDEDLKALNADSIARRTAWFCQNKAGLNIGDSHLLDTAHRLLIMRFHAAEVEMPVVNRTEKQITFHSMNFCPTLEACRILRLDTRHVCKLLNEESTDMLVKKIDSRLRFSRNYNNLRPYSSFCEESISIED</sequence>
<dbReference type="SUPFAM" id="SSF53927">
    <property type="entry name" value="Cytidine deaminase-like"/>
    <property type="match status" value="1"/>
</dbReference>
<proteinExistence type="predicted"/>
<dbReference type="EMBL" id="CACRTM010000010">
    <property type="protein sequence ID" value="VYT61691.1"/>
    <property type="molecule type" value="Genomic_DNA"/>
</dbReference>
<dbReference type="PANTHER" id="PTHR11079:SF162">
    <property type="entry name" value="RIBOFLAVIN BIOSYNTHESIS PROTEIN PYRD, CHLOROPLASTIC"/>
    <property type="match status" value="1"/>
</dbReference>
<dbReference type="GO" id="GO:0052717">
    <property type="term" value="F:tRNA-specific adenosine-34 deaminase activity"/>
    <property type="evidence" value="ECO:0007669"/>
    <property type="project" value="UniProtKB-EC"/>
</dbReference>
<dbReference type="InterPro" id="IPR016193">
    <property type="entry name" value="Cytidine_deaminase-like"/>
</dbReference>
<keyword evidence="4" id="KW-0378">Hydrolase</keyword>
<protein>
    <submittedName>
        <fullName evidence="4">tRNA-specific adenosine deaminase</fullName>
        <ecNumber evidence="4">3.5.4.33</ecNumber>
    </submittedName>
</protein>
<name>A0A6N2Y4R6_KLEOX</name>
<evidence type="ECO:0000256" key="2">
    <source>
        <dbReference type="ARBA" id="ARBA00022833"/>
    </source>
</evidence>
<organism evidence="4">
    <name type="scientific">Klebsiella oxytoca</name>
    <dbReference type="NCBI Taxonomy" id="571"/>
    <lineage>
        <taxon>Bacteria</taxon>
        <taxon>Pseudomonadati</taxon>
        <taxon>Pseudomonadota</taxon>
        <taxon>Gammaproteobacteria</taxon>
        <taxon>Enterobacterales</taxon>
        <taxon>Enterobacteriaceae</taxon>
        <taxon>Klebsiella/Raoultella group</taxon>
        <taxon>Klebsiella</taxon>
    </lineage>
</organism>
<dbReference type="CDD" id="cd01285">
    <property type="entry name" value="nucleoside_deaminase"/>
    <property type="match status" value="1"/>
</dbReference>
<dbReference type="Gene3D" id="3.40.140.10">
    <property type="entry name" value="Cytidine Deaminase, domain 2"/>
    <property type="match status" value="1"/>
</dbReference>